<organism evidence="2 3">
    <name type="scientific">Pseudarthrobacter scleromae</name>
    <dbReference type="NCBI Taxonomy" id="158897"/>
    <lineage>
        <taxon>Bacteria</taxon>
        <taxon>Bacillati</taxon>
        <taxon>Actinomycetota</taxon>
        <taxon>Actinomycetes</taxon>
        <taxon>Micrococcales</taxon>
        <taxon>Micrococcaceae</taxon>
        <taxon>Pseudarthrobacter</taxon>
    </lineage>
</organism>
<evidence type="ECO:0000313" key="3">
    <source>
        <dbReference type="Proteomes" id="UP000658754"/>
    </source>
</evidence>
<feature type="transmembrane region" description="Helical" evidence="1">
    <location>
        <begin position="103"/>
        <end position="124"/>
    </location>
</feature>
<keyword evidence="1" id="KW-0812">Transmembrane</keyword>
<evidence type="ECO:0000256" key="1">
    <source>
        <dbReference type="SAM" id="Phobius"/>
    </source>
</evidence>
<dbReference type="PANTHER" id="PTHR30199">
    <property type="entry name" value="MFS FAMILY TRANSPORTER, PREDICTED SUBSTRATE BENZOATE"/>
    <property type="match status" value="1"/>
</dbReference>
<feature type="transmembrane region" description="Helical" evidence="1">
    <location>
        <begin position="58"/>
        <end position="76"/>
    </location>
</feature>
<name>A0ABQ2CFC5_9MICC</name>
<dbReference type="InterPro" id="IPR004711">
    <property type="entry name" value="Benzoate_Transporter"/>
</dbReference>
<dbReference type="PANTHER" id="PTHR30199:SF0">
    <property type="entry name" value="INNER MEMBRANE PROTEIN YDCO"/>
    <property type="match status" value="1"/>
</dbReference>
<evidence type="ECO:0000313" key="2">
    <source>
        <dbReference type="EMBL" id="GGI84165.1"/>
    </source>
</evidence>
<feature type="transmembrane region" description="Helical" evidence="1">
    <location>
        <begin position="136"/>
        <end position="155"/>
    </location>
</feature>
<dbReference type="EMBL" id="BMKV01000003">
    <property type="protein sequence ID" value="GGI84165.1"/>
    <property type="molecule type" value="Genomic_DNA"/>
</dbReference>
<dbReference type="NCBIfam" id="TIGR00843">
    <property type="entry name" value="benE"/>
    <property type="match status" value="1"/>
</dbReference>
<feature type="transmembrane region" description="Helical" evidence="1">
    <location>
        <begin position="24"/>
        <end position="46"/>
    </location>
</feature>
<feature type="transmembrane region" description="Helical" evidence="1">
    <location>
        <begin position="312"/>
        <end position="331"/>
    </location>
</feature>
<feature type="transmembrane region" description="Helical" evidence="1">
    <location>
        <begin position="161"/>
        <end position="179"/>
    </location>
</feature>
<sequence>MAKSPAYPTAQQSPGRHKLDSRPVVAGIVTALVGFTSSFAVVLAGLRAVGASPAQAASGLLALTVAVGLGVLWLSWRSKVPVTLAWSTPGAALLATSGTVDGGWPAAVGAFLATGVLIAMTGLVPALGRLMARIPATLAQAMLAGVLLQLCLAPFKALGTVPLFIAPVILCWLLMMRLAPRWSVPAALLVALAVIGISLASGGTSLGDGEILPVPAWTTPAFSLQAMAGIALPLFVVTMASQNVPGVAVLRSFGYDTPWRPAMLVTGAGTAAAAPFGAHAVNLAALSAALAAGEEAGPDRSRRWVAGFTSGLAYLVLAAFSAALVTLVTAAPAGMLEAVAGLALLGTLAGAVSAALADAEDRIAPAVTFLMAASGLAFAGIGSAFWALAAGLAVRLVLRPRSPGAAG</sequence>
<keyword evidence="3" id="KW-1185">Reference proteome</keyword>
<gene>
    <name evidence="2" type="ORF">GCM10007175_21820</name>
</gene>
<keyword evidence="1" id="KW-0472">Membrane</keyword>
<feature type="transmembrane region" description="Helical" evidence="1">
    <location>
        <begin position="338"/>
        <end position="357"/>
    </location>
</feature>
<reference evidence="3" key="1">
    <citation type="journal article" date="2019" name="Int. J. Syst. Evol. Microbiol.">
        <title>The Global Catalogue of Microorganisms (GCM) 10K type strain sequencing project: providing services to taxonomists for standard genome sequencing and annotation.</title>
        <authorList>
            <consortium name="The Broad Institute Genomics Platform"/>
            <consortium name="The Broad Institute Genome Sequencing Center for Infectious Disease"/>
            <person name="Wu L."/>
            <person name="Ma J."/>
        </authorList>
    </citation>
    <scope>NUCLEOTIDE SEQUENCE [LARGE SCALE GENOMIC DNA]</scope>
    <source>
        <strain evidence="3">CGMCC 1.3601</strain>
    </source>
</reference>
<dbReference type="RefSeq" id="WP_188730019.1">
    <property type="nucleotide sequence ID" value="NZ_BMKV01000003.1"/>
</dbReference>
<dbReference type="Proteomes" id="UP000658754">
    <property type="component" value="Unassembled WGS sequence"/>
</dbReference>
<comment type="caution">
    <text evidence="2">The sequence shown here is derived from an EMBL/GenBank/DDBJ whole genome shotgun (WGS) entry which is preliminary data.</text>
</comment>
<feature type="transmembrane region" description="Helical" evidence="1">
    <location>
        <begin position="262"/>
        <end position="292"/>
    </location>
</feature>
<proteinExistence type="predicted"/>
<accession>A0ABQ2CFC5</accession>
<keyword evidence="1" id="KW-1133">Transmembrane helix</keyword>
<feature type="transmembrane region" description="Helical" evidence="1">
    <location>
        <begin position="186"/>
        <end position="206"/>
    </location>
</feature>
<dbReference type="Pfam" id="PF03594">
    <property type="entry name" value="BenE"/>
    <property type="match status" value="1"/>
</dbReference>
<protein>
    <submittedName>
        <fullName evidence="2">Benzoate transporter</fullName>
    </submittedName>
</protein>
<feature type="transmembrane region" description="Helical" evidence="1">
    <location>
        <begin position="369"/>
        <end position="394"/>
    </location>
</feature>